<sequence length="80" mass="8874">MGLVKWGSRTSLRRVGPSRYRTGGLGCPANIQRLETGGRLSSTHIAPFWYQEPLEDMWVVKTGNASQLEDCTVMANSTVF</sequence>
<keyword evidence="2" id="KW-1185">Reference proteome</keyword>
<organism evidence="1 2">
    <name type="scientific">Pararge aegeria aegeria</name>
    <dbReference type="NCBI Taxonomy" id="348720"/>
    <lineage>
        <taxon>Eukaryota</taxon>
        <taxon>Metazoa</taxon>
        <taxon>Ecdysozoa</taxon>
        <taxon>Arthropoda</taxon>
        <taxon>Hexapoda</taxon>
        <taxon>Insecta</taxon>
        <taxon>Pterygota</taxon>
        <taxon>Neoptera</taxon>
        <taxon>Endopterygota</taxon>
        <taxon>Lepidoptera</taxon>
        <taxon>Glossata</taxon>
        <taxon>Ditrysia</taxon>
        <taxon>Papilionoidea</taxon>
        <taxon>Nymphalidae</taxon>
        <taxon>Satyrinae</taxon>
        <taxon>Satyrini</taxon>
        <taxon>Parargina</taxon>
        <taxon>Pararge</taxon>
    </lineage>
</organism>
<evidence type="ECO:0000313" key="2">
    <source>
        <dbReference type="Proteomes" id="UP000838756"/>
    </source>
</evidence>
<proteinExistence type="predicted"/>
<evidence type="ECO:0000313" key="1">
    <source>
        <dbReference type="EMBL" id="CAH2231211.1"/>
    </source>
</evidence>
<accession>A0A8S4RA80</accession>
<gene>
    <name evidence="1" type="primary">jg21225</name>
    <name evidence="1" type="ORF">PAEG_LOCUS9997</name>
</gene>
<dbReference type="AlphaFoldDB" id="A0A8S4RA80"/>
<protein>
    <submittedName>
        <fullName evidence="1">Jg21225 protein</fullName>
    </submittedName>
</protein>
<name>A0A8S4RA80_9NEOP</name>
<dbReference type="Proteomes" id="UP000838756">
    <property type="component" value="Unassembled WGS sequence"/>
</dbReference>
<comment type="caution">
    <text evidence="1">The sequence shown here is derived from an EMBL/GenBank/DDBJ whole genome shotgun (WGS) entry which is preliminary data.</text>
</comment>
<reference evidence="1" key="1">
    <citation type="submission" date="2022-03" db="EMBL/GenBank/DDBJ databases">
        <authorList>
            <person name="Lindestad O."/>
        </authorList>
    </citation>
    <scope>NUCLEOTIDE SEQUENCE</scope>
</reference>
<dbReference type="EMBL" id="CAKXAJ010024834">
    <property type="protein sequence ID" value="CAH2231211.1"/>
    <property type="molecule type" value="Genomic_DNA"/>
</dbReference>